<comment type="caution">
    <text evidence="2">The sequence shown here is derived from an EMBL/GenBank/DDBJ whole genome shotgun (WGS) entry which is preliminary data.</text>
</comment>
<dbReference type="EMBL" id="BKCJ010082401">
    <property type="protein sequence ID" value="GEW96098.1"/>
    <property type="molecule type" value="Genomic_DNA"/>
</dbReference>
<evidence type="ECO:0000256" key="1">
    <source>
        <dbReference type="SAM" id="MobiDB-lite"/>
    </source>
</evidence>
<proteinExistence type="predicted"/>
<reference evidence="2" key="1">
    <citation type="journal article" date="2019" name="Sci. Rep.">
        <title>Draft genome of Tanacetum cinerariifolium, the natural source of mosquito coil.</title>
        <authorList>
            <person name="Yamashiro T."/>
            <person name="Shiraishi A."/>
            <person name="Satake H."/>
            <person name="Nakayama K."/>
        </authorList>
    </citation>
    <scope>NUCLEOTIDE SEQUENCE</scope>
</reference>
<sequence length="125" mass="14342">DDKSEDVNPFGGGNPGFHDGHYDNPLLTKETKLEPIIWDIGDKEEEYLFVNKYPNFQEEPIMLVEEESCPVYDTDNEEEESMPIYDTDTEDVIDEEEGFVRKGGFGGEEDNIEDVLVVLMIFVLK</sequence>
<accession>A0A699H088</accession>
<dbReference type="AlphaFoldDB" id="A0A699H088"/>
<gene>
    <name evidence="2" type="ORF">Tci_268074</name>
</gene>
<organism evidence="2">
    <name type="scientific">Tanacetum cinerariifolium</name>
    <name type="common">Dalmatian daisy</name>
    <name type="synonym">Chrysanthemum cinerariifolium</name>
    <dbReference type="NCBI Taxonomy" id="118510"/>
    <lineage>
        <taxon>Eukaryota</taxon>
        <taxon>Viridiplantae</taxon>
        <taxon>Streptophyta</taxon>
        <taxon>Embryophyta</taxon>
        <taxon>Tracheophyta</taxon>
        <taxon>Spermatophyta</taxon>
        <taxon>Magnoliopsida</taxon>
        <taxon>eudicotyledons</taxon>
        <taxon>Gunneridae</taxon>
        <taxon>Pentapetalae</taxon>
        <taxon>asterids</taxon>
        <taxon>campanulids</taxon>
        <taxon>Asterales</taxon>
        <taxon>Asteraceae</taxon>
        <taxon>Asteroideae</taxon>
        <taxon>Anthemideae</taxon>
        <taxon>Anthemidinae</taxon>
        <taxon>Tanacetum</taxon>
    </lineage>
</organism>
<name>A0A699H088_TANCI</name>
<feature type="non-terminal residue" evidence="2">
    <location>
        <position position="1"/>
    </location>
</feature>
<protein>
    <submittedName>
        <fullName evidence="2">Uncharacterized protein</fullName>
    </submittedName>
</protein>
<feature type="region of interest" description="Disordered" evidence="1">
    <location>
        <begin position="1"/>
        <end position="24"/>
    </location>
</feature>
<evidence type="ECO:0000313" key="2">
    <source>
        <dbReference type="EMBL" id="GEW96098.1"/>
    </source>
</evidence>